<comment type="caution">
    <text evidence="2">The sequence shown here is derived from an EMBL/GenBank/DDBJ whole genome shotgun (WGS) entry which is preliminary data.</text>
</comment>
<dbReference type="Gene3D" id="3.50.50.60">
    <property type="entry name" value="FAD/NAD(P)-binding domain"/>
    <property type="match status" value="1"/>
</dbReference>
<sequence>MIKHKAIMIGAGLANMAAAVYLIQEAHW</sequence>
<evidence type="ECO:0000313" key="3">
    <source>
        <dbReference type="Proteomes" id="UP000014316"/>
    </source>
</evidence>
<feature type="transmembrane region" description="Helical" evidence="1">
    <location>
        <begin position="6"/>
        <end position="23"/>
    </location>
</feature>
<gene>
    <name evidence="2" type="ORF">Lpp123_06245</name>
</gene>
<reference evidence="2 3" key="1">
    <citation type="journal article" date="2013" name="PLoS ONE">
        <title>Lactobacillus paracasei comparative genomics: towards species pan-genome definition and exploitation of diversity.</title>
        <authorList>
            <person name="Smokvina T."/>
            <person name="Wels M."/>
            <person name="Polka J."/>
            <person name="Chervaux C."/>
            <person name="Brisse S."/>
            <person name="Boekhorst J."/>
            <person name="van Hylckama Vlieg J.E."/>
            <person name="Siezen R.J."/>
        </authorList>
    </citation>
    <scope>NUCLEOTIDE SEQUENCE [LARGE SCALE GENOMIC DNA]</scope>
    <source>
        <strain evidence="2 3">Lpp123</strain>
    </source>
</reference>
<dbReference type="Proteomes" id="UP000014316">
    <property type="component" value="Unassembled WGS sequence"/>
</dbReference>
<organism evidence="2 3">
    <name type="scientific">Lacticaseibacillus paracasei subsp. paracasei Lpp123</name>
    <dbReference type="NCBI Taxonomy" id="1256201"/>
    <lineage>
        <taxon>Bacteria</taxon>
        <taxon>Bacillati</taxon>
        <taxon>Bacillota</taxon>
        <taxon>Bacilli</taxon>
        <taxon>Lactobacillales</taxon>
        <taxon>Lactobacillaceae</taxon>
        <taxon>Lacticaseibacillus</taxon>
    </lineage>
</organism>
<dbReference type="GO" id="GO:0006631">
    <property type="term" value="P:fatty acid metabolic process"/>
    <property type="evidence" value="ECO:0007669"/>
    <property type="project" value="InterPro"/>
</dbReference>
<evidence type="ECO:0000256" key="1">
    <source>
        <dbReference type="SAM" id="Phobius"/>
    </source>
</evidence>
<feature type="non-terminal residue" evidence="2">
    <location>
        <position position="28"/>
    </location>
</feature>
<accession>A0A829GHK6</accession>
<dbReference type="EMBL" id="ANJW01000361">
    <property type="protein sequence ID" value="EPC55532.1"/>
    <property type="molecule type" value="Genomic_DNA"/>
</dbReference>
<dbReference type="GO" id="GO:0071949">
    <property type="term" value="F:FAD binding"/>
    <property type="evidence" value="ECO:0007669"/>
    <property type="project" value="InterPro"/>
</dbReference>
<dbReference type="InterPro" id="IPR036188">
    <property type="entry name" value="FAD/NAD-bd_sf"/>
</dbReference>
<evidence type="ECO:0000313" key="2">
    <source>
        <dbReference type="EMBL" id="EPC55532.1"/>
    </source>
</evidence>
<keyword evidence="1" id="KW-0472">Membrane</keyword>
<proteinExistence type="predicted"/>
<name>A0A829GHK6_LACPA</name>
<protein>
    <submittedName>
        <fullName evidence="2">Myosin-cross-reactive antigen</fullName>
    </submittedName>
</protein>
<keyword evidence="1" id="KW-1133">Transmembrane helix</keyword>
<dbReference type="InterPro" id="IPR010354">
    <property type="entry name" value="Oleate_hydratase"/>
</dbReference>
<dbReference type="GO" id="GO:0050151">
    <property type="term" value="F:oleate hydratase activity"/>
    <property type="evidence" value="ECO:0007669"/>
    <property type="project" value="InterPro"/>
</dbReference>
<dbReference type="Pfam" id="PF06100">
    <property type="entry name" value="MCRA"/>
    <property type="match status" value="1"/>
</dbReference>
<dbReference type="AlphaFoldDB" id="A0A829GHK6"/>
<keyword evidence="1" id="KW-0812">Transmembrane</keyword>